<proteinExistence type="predicted"/>
<organism evidence="1 2">
    <name type="scientific">Lactovum miscens</name>
    <dbReference type="NCBI Taxonomy" id="190387"/>
    <lineage>
        <taxon>Bacteria</taxon>
        <taxon>Bacillati</taxon>
        <taxon>Bacillota</taxon>
        <taxon>Bacilli</taxon>
        <taxon>Lactobacillales</taxon>
        <taxon>Streptococcaceae</taxon>
        <taxon>Lactovum</taxon>
    </lineage>
</organism>
<protein>
    <submittedName>
        <fullName evidence="1">Uncharacterized protein</fullName>
    </submittedName>
</protein>
<accession>A0A841C8P3</accession>
<sequence>MKSRLYEQGIAMMQSKGMVAERFDWQVKSLG</sequence>
<dbReference type="EMBL" id="JACHHV010000011">
    <property type="protein sequence ID" value="MBB5887952.1"/>
    <property type="molecule type" value="Genomic_DNA"/>
</dbReference>
<comment type="caution">
    <text evidence="1">The sequence shown here is derived from an EMBL/GenBank/DDBJ whole genome shotgun (WGS) entry which is preliminary data.</text>
</comment>
<evidence type="ECO:0000313" key="2">
    <source>
        <dbReference type="Proteomes" id="UP000562464"/>
    </source>
</evidence>
<keyword evidence="2" id="KW-1185">Reference proteome</keyword>
<evidence type="ECO:0000313" key="1">
    <source>
        <dbReference type="EMBL" id="MBB5887952.1"/>
    </source>
</evidence>
<gene>
    <name evidence="1" type="ORF">HNQ37_000842</name>
</gene>
<reference evidence="1 2" key="1">
    <citation type="submission" date="2020-08" db="EMBL/GenBank/DDBJ databases">
        <title>Genomic Encyclopedia of Type Strains, Phase IV (KMG-IV): sequencing the most valuable type-strain genomes for metagenomic binning, comparative biology and taxonomic classification.</title>
        <authorList>
            <person name="Goeker M."/>
        </authorList>
    </citation>
    <scope>NUCLEOTIDE SEQUENCE [LARGE SCALE GENOMIC DNA]</scope>
    <source>
        <strain evidence="1 2">DSM 14925</strain>
    </source>
</reference>
<dbReference type="Proteomes" id="UP000562464">
    <property type="component" value="Unassembled WGS sequence"/>
</dbReference>
<dbReference type="AlphaFoldDB" id="A0A841C8P3"/>
<name>A0A841C8P3_9LACT</name>